<protein>
    <submittedName>
        <fullName evidence="1">Uncharacterized protein</fullName>
    </submittedName>
</protein>
<evidence type="ECO:0000313" key="2">
    <source>
        <dbReference type="Proteomes" id="UP000027442"/>
    </source>
</evidence>
<comment type="caution">
    <text evidence="1">The sequence shown here is derived from an EMBL/GenBank/DDBJ whole genome shotgun (WGS) entry which is preliminary data.</text>
</comment>
<organism evidence="1 2">
    <name type="scientific">Hoylesella loescheii DSM 19665 = JCM 12249 = ATCC 15930</name>
    <dbReference type="NCBI Taxonomy" id="1122985"/>
    <lineage>
        <taxon>Bacteria</taxon>
        <taxon>Pseudomonadati</taxon>
        <taxon>Bacteroidota</taxon>
        <taxon>Bacteroidia</taxon>
        <taxon>Bacteroidales</taxon>
        <taxon>Prevotellaceae</taxon>
        <taxon>Hoylesella</taxon>
    </lineage>
</organism>
<dbReference type="Proteomes" id="UP000027442">
    <property type="component" value="Unassembled WGS sequence"/>
</dbReference>
<reference evidence="1 2" key="1">
    <citation type="submission" date="2013-08" db="EMBL/GenBank/DDBJ databases">
        <authorList>
            <person name="Weinstock G."/>
            <person name="Sodergren E."/>
            <person name="Wylie T."/>
            <person name="Fulton L."/>
            <person name="Fulton R."/>
            <person name="Fronick C."/>
            <person name="O'Laughlin M."/>
            <person name="Godfrey J."/>
            <person name="Miner T."/>
            <person name="Herter B."/>
            <person name="Appelbaum E."/>
            <person name="Cordes M."/>
            <person name="Lek S."/>
            <person name="Wollam A."/>
            <person name="Pepin K.H."/>
            <person name="Palsikar V.B."/>
            <person name="Mitreva M."/>
            <person name="Wilson R.K."/>
        </authorList>
    </citation>
    <scope>NUCLEOTIDE SEQUENCE [LARGE SCALE GENOMIC DNA]</scope>
    <source>
        <strain evidence="1 2">ATCC 15930</strain>
    </source>
</reference>
<proteinExistence type="predicted"/>
<name>A0A069QFT9_HOYLO</name>
<sequence>MAYLFYSEIRLPNGKRICYSRRGDVGVRRKGKKGMEIVFGEITEEKVNHAMPREFDAIMTWMGRALYPASLLIQVVR</sequence>
<evidence type="ECO:0000313" key="1">
    <source>
        <dbReference type="EMBL" id="KDR50899.1"/>
    </source>
</evidence>
<dbReference type="HOGENOM" id="CLU_2635103_0_0_10"/>
<dbReference type="PATRIC" id="fig|1122985.7.peg.3133"/>
<accession>A0A069QFT9</accession>
<keyword evidence="2" id="KW-1185">Reference proteome</keyword>
<dbReference type="EMBL" id="JNGW01000132">
    <property type="protein sequence ID" value="KDR50899.1"/>
    <property type="molecule type" value="Genomic_DNA"/>
</dbReference>
<gene>
    <name evidence="1" type="ORF">HMPREF1991_03029</name>
</gene>
<dbReference type="AlphaFoldDB" id="A0A069QFT9"/>